<comment type="function">
    <text evidence="10">Catalyzes the first step in hexosamine metabolism, converting fructose-6P into glucosamine-6P using glutamine as a nitrogen source.</text>
</comment>
<dbReference type="EMBL" id="JACHXU010000001">
    <property type="protein sequence ID" value="MBB3204554.1"/>
    <property type="molecule type" value="Genomic_DNA"/>
</dbReference>
<evidence type="ECO:0000256" key="3">
    <source>
        <dbReference type="ARBA" id="ARBA00012916"/>
    </source>
</evidence>
<evidence type="ECO:0000256" key="9">
    <source>
        <dbReference type="ARBA" id="ARBA00022962"/>
    </source>
</evidence>
<dbReference type="InterPro" id="IPR001347">
    <property type="entry name" value="SIS_dom"/>
</dbReference>
<dbReference type="NCBIfam" id="NF001484">
    <property type="entry name" value="PRK00331.1"/>
    <property type="match status" value="1"/>
</dbReference>
<dbReference type="InterPro" id="IPR035466">
    <property type="entry name" value="GlmS/AgaS_SIS"/>
</dbReference>
<feature type="active site" description="For Fru-6P isomerization activity" evidence="10">
    <location>
        <position position="626"/>
    </location>
</feature>
<evidence type="ECO:0000259" key="12">
    <source>
        <dbReference type="PROSITE" id="PS51464"/>
    </source>
</evidence>
<dbReference type="PANTHER" id="PTHR10937">
    <property type="entry name" value="GLUCOSAMINE--FRUCTOSE-6-PHOSPHATE AMINOTRANSFERASE, ISOMERIZING"/>
    <property type="match status" value="1"/>
</dbReference>
<keyword evidence="6 10" id="KW-0032">Aminotransferase</keyword>
<dbReference type="GO" id="GO:0005829">
    <property type="term" value="C:cytosol"/>
    <property type="evidence" value="ECO:0007669"/>
    <property type="project" value="TreeGrafter"/>
</dbReference>
<dbReference type="AlphaFoldDB" id="A0A7W5DU13"/>
<dbReference type="CDD" id="cd05009">
    <property type="entry name" value="SIS_GlmS_GlmD_2"/>
    <property type="match status" value="1"/>
</dbReference>
<protein>
    <recommendedName>
        <fullName evidence="4 10">Glutamine--fructose-6-phosphate aminotransferase [isomerizing]</fullName>
        <ecNumber evidence="3 10">2.6.1.16</ecNumber>
    </recommendedName>
    <alternativeName>
        <fullName evidence="10">D-fructose-6-phosphate amidotransferase</fullName>
    </alternativeName>
    <alternativeName>
        <fullName evidence="10">GFAT</fullName>
    </alternativeName>
    <alternativeName>
        <fullName evidence="10">Glucosamine-6-phosphate synthase</fullName>
    </alternativeName>
    <alternativeName>
        <fullName evidence="10">Hexosephosphate aminotransferase</fullName>
    </alternativeName>
    <alternativeName>
        <fullName evidence="10">L-glutamine--D-fructose-6-phosphate amidotransferase</fullName>
    </alternativeName>
</protein>
<evidence type="ECO:0000256" key="7">
    <source>
        <dbReference type="ARBA" id="ARBA00022679"/>
    </source>
</evidence>
<dbReference type="InterPro" id="IPR047084">
    <property type="entry name" value="GFAT_N"/>
</dbReference>
<dbReference type="GO" id="GO:0006047">
    <property type="term" value="P:UDP-N-acetylglucosamine metabolic process"/>
    <property type="evidence" value="ECO:0007669"/>
    <property type="project" value="TreeGrafter"/>
</dbReference>
<dbReference type="InterPro" id="IPR035490">
    <property type="entry name" value="GlmS/FrlB_SIS"/>
</dbReference>
<evidence type="ECO:0000256" key="6">
    <source>
        <dbReference type="ARBA" id="ARBA00022576"/>
    </source>
</evidence>
<dbReference type="HAMAP" id="MF_00164">
    <property type="entry name" value="GlmS"/>
    <property type="match status" value="1"/>
</dbReference>
<dbReference type="CDD" id="cd00714">
    <property type="entry name" value="GFAT"/>
    <property type="match status" value="1"/>
</dbReference>
<evidence type="ECO:0000256" key="8">
    <source>
        <dbReference type="ARBA" id="ARBA00022737"/>
    </source>
</evidence>
<evidence type="ECO:0000313" key="14">
    <source>
        <dbReference type="Proteomes" id="UP000536179"/>
    </source>
</evidence>
<keyword evidence="5 10" id="KW-0963">Cytoplasm</keyword>
<feature type="domain" description="SIS" evidence="12">
    <location>
        <begin position="309"/>
        <end position="459"/>
    </location>
</feature>
<dbReference type="Pfam" id="PF13522">
    <property type="entry name" value="GATase_6"/>
    <property type="match status" value="1"/>
</dbReference>
<dbReference type="PROSITE" id="PS51464">
    <property type="entry name" value="SIS"/>
    <property type="match status" value="2"/>
</dbReference>
<dbReference type="SUPFAM" id="SSF53697">
    <property type="entry name" value="SIS domain"/>
    <property type="match status" value="1"/>
</dbReference>
<dbReference type="Pfam" id="PF01380">
    <property type="entry name" value="SIS"/>
    <property type="match status" value="2"/>
</dbReference>
<evidence type="ECO:0000313" key="13">
    <source>
        <dbReference type="EMBL" id="MBB3204554.1"/>
    </source>
</evidence>
<dbReference type="PANTHER" id="PTHR10937:SF0">
    <property type="entry name" value="GLUTAMINE--FRUCTOSE-6-PHOSPHATE TRANSAMINASE (ISOMERIZING)"/>
    <property type="match status" value="1"/>
</dbReference>
<dbReference type="CDD" id="cd05008">
    <property type="entry name" value="SIS_GlmS_GlmD_1"/>
    <property type="match status" value="1"/>
</dbReference>
<dbReference type="GO" id="GO:0006002">
    <property type="term" value="P:fructose 6-phosphate metabolic process"/>
    <property type="evidence" value="ECO:0007669"/>
    <property type="project" value="TreeGrafter"/>
</dbReference>
<keyword evidence="14" id="KW-1185">Reference proteome</keyword>
<organism evidence="13 14">
    <name type="scientific">Aporhodopirellula rubra</name>
    <dbReference type="NCBI Taxonomy" id="980271"/>
    <lineage>
        <taxon>Bacteria</taxon>
        <taxon>Pseudomonadati</taxon>
        <taxon>Planctomycetota</taxon>
        <taxon>Planctomycetia</taxon>
        <taxon>Pirellulales</taxon>
        <taxon>Pirellulaceae</taxon>
        <taxon>Aporhodopirellula</taxon>
    </lineage>
</organism>
<dbReference type="FunFam" id="3.40.50.10490:FF:000002">
    <property type="entry name" value="Glutamine--fructose-6-phosphate aminotransferase [isomerizing]"/>
    <property type="match status" value="1"/>
</dbReference>
<dbReference type="FunFam" id="3.60.20.10:FF:000006">
    <property type="entry name" value="Glutamine--fructose-6-phosphate aminotransferase [isomerizing]"/>
    <property type="match status" value="1"/>
</dbReference>
<sequence length="631" mass="68857">MFRSRRQFDEGLYKMCGIVGYVGSEDAAEFLIDGLRRLEYRGYDSAGVAIVCEDDIAVTRSVGRIQSLADRLGTPPPGTLGLGHTRWATHGPATEENAHPHIGGDGEVVLVHNGVIENYQILKDGLIEKGYHFKSATDSEVIAHLVAEGLSNTPAIEDQPHARYVTAVQWAIAQLRGTYGLAIVFRDKPGFMIAARFGSPLVIGVGRGEYFVASDASPIAGRTDRIVYLADHQLAVLTADGFSVLHRDSGKVRVNIQPLEADSGEVSMNGYDHYMLKEIYEQPDALRNAMRGRLNDQDATAVFGGLNLTPQQLRGVERIILTGCGTSWHSALVGEYMIEELARIPVCVEYASELRYRNPPIENNTLVFGITQSGETADTLAALNETKRKGHRTLAICNVVGSSIAQASDGGVYLHAGPEIGVASTKAFTSQCCVLAMLALYFGRMRHMSFETGGRIIEDLRRLPATIEQALTCDAEVRRVAEKYQSATNVLYLGRRYNFPTALEGALKLKEISYIHAEGYPAAEMKHGPIALVDADTPSIFIMPRGTTYDKVLSNMEEVKARGGPVIAIASSDDTEIRKIADDVIMIPEAPEFLQPIVSVIPLQLLSYHIAVLRGCDVDKPRNLAKSVTVE</sequence>
<evidence type="ECO:0000256" key="5">
    <source>
        <dbReference type="ARBA" id="ARBA00022490"/>
    </source>
</evidence>
<dbReference type="FunFam" id="3.40.50.10490:FF:000001">
    <property type="entry name" value="Glutamine--fructose-6-phosphate aminotransferase [isomerizing]"/>
    <property type="match status" value="1"/>
</dbReference>
<dbReference type="InterPro" id="IPR046348">
    <property type="entry name" value="SIS_dom_sf"/>
</dbReference>
<dbReference type="InterPro" id="IPR017932">
    <property type="entry name" value="GATase_2_dom"/>
</dbReference>
<dbReference type="NCBIfam" id="TIGR01135">
    <property type="entry name" value="glmS"/>
    <property type="match status" value="1"/>
</dbReference>
<dbReference type="GO" id="GO:0097367">
    <property type="term" value="F:carbohydrate derivative binding"/>
    <property type="evidence" value="ECO:0007669"/>
    <property type="project" value="InterPro"/>
</dbReference>
<dbReference type="GO" id="GO:0004360">
    <property type="term" value="F:glutamine-fructose-6-phosphate transaminase (isomerizing) activity"/>
    <property type="evidence" value="ECO:0007669"/>
    <property type="project" value="UniProtKB-UniRule"/>
</dbReference>
<gene>
    <name evidence="10" type="primary">glmS</name>
    <name evidence="13" type="ORF">FHS27_000318</name>
</gene>
<dbReference type="Proteomes" id="UP000536179">
    <property type="component" value="Unassembled WGS sequence"/>
</dbReference>
<dbReference type="GO" id="GO:0006487">
    <property type="term" value="P:protein N-linked glycosylation"/>
    <property type="evidence" value="ECO:0007669"/>
    <property type="project" value="TreeGrafter"/>
</dbReference>
<comment type="caution">
    <text evidence="13">The sequence shown here is derived from an EMBL/GenBank/DDBJ whole genome shotgun (WGS) entry which is preliminary data.</text>
</comment>
<accession>A0A7W5DU13</accession>
<comment type="subunit">
    <text evidence="10">Homodimer.</text>
</comment>
<dbReference type="PROSITE" id="PS51278">
    <property type="entry name" value="GATASE_TYPE_2"/>
    <property type="match status" value="1"/>
</dbReference>
<comment type="subcellular location">
    <subcellularLocation>
        <location evidence="2 10">Cytoplasm</location>
    </subcellularLocation>
</comment>
<keyword evidence="8" id="KW-0677">Repeat</keyword>
<dbReference type="Gene3D" id="3.40.50.10490">
    <property type="entry name" value="Glucose-6-phosphate isomerase like protein, domain 1"/>
    <property type="match status" value="2"/>
</dbReference>
<reference evidence="13 14" key="1">
    <citation type="submission" date="2020-08" db="EMBL/GenBank/DDBJ databases">
        <title>Genomic Encyclopedia of Type Strains, Phase III (KMG-III): the genomes of soil and plant-associated and newly described type strains.</title>
        <authorList>
            <person name="Whitman W."/>
        </authorList>
    </citation>
    <scope>NUCLEOTIDE SEQUENCE [LARGE SCALE GENOMIC DNA]</scope>
    <source>
        <strain evidence="13 14">CECT 8075</strain>
    </source>
</reference>
<dbReference type="GO" id="GO:0005975">
    <property type="term" value="P:carbohydrate metabolic process"/>
    <property type="evidence" value="ECO:0007669"/>
    <property type="project" value="UniProtKB-UniRule"/>
</dbReference>
<feature type="domain" description="SIS" evidence="12">
    <location>
        <begin position="480"/>
        <end position="621"/>
    </location>
</feature>
<proteinExistence type="inferred from homology"/>
<evidence type="ECO:0000259" key="11">
    <source>
        <dbReference type="PROSITE" id="PS51278"/>
    </source>
</evidence>
<evidence type="ECO:0000256" key="4">
    <source>
        <dbReference type="ARBA" id="ARBA00016090"/>
    </source>
</evidence>
<feature type="initiator methionine" description="Removed" evidence="10">
    <location>
        <position position="15"/>
    </location>
</feature>
<dbReference type="Gene3D" id="3.60.20.10">
    <property type="entry name" value="Glutamine Phosphoribosylpyrophosphate, subunit 1, domain 1"/>
    <property type="match status" value="1"/>
</dbReference>
<dbReference type="GO" id="GO:0046349">
    <property type="term" value="P:amino sugar biosynthetic process"/>
    <property type="evidence" value="ECO:0007669"/>
    <property type="project" value="UniProtKB-ARBA"/>
</dbReference>
<dbReference type="SUPFAM" id="SSF56235">
    <property type="entry name" value="N-terminal nucleophile aminohydrolases (Ntn hydrolases)"/>
    <property type="match status" value="1"/>
</dbReference>
<evidence type="ECO:0000256" key="2">
    <source>
        <dbReference type="ARBA" id="ARBA00004496"/>
    </source>
</evidence>
<evidence type="ECO:0000256" key="10">
    <source>
        <dbReference type="HAMAP-Rule" id="MF_00164"/>
    </source>
</evidence>
<dbReference type="InterPro" id="IPR029055">
    <property type="entry name" value="Ntn_hydrolases_N"/>
</dbReference>
<dbReference type="InterPro" id="IPR005855">
    <property type="entry name" value="GFAT"/>
</dbReference>
<comment type="catalytic activity">
    <reaction evidence="1 10">
        <text>D-fructose 6-phosphate + L-glutamine = D-glucosamine 6-phosphate + L-glutamate</text>
        <dbReference type="Rhea" id="RHEA:13237"/>
        <dbReference type="ChEBI" id="CHEBI:29985"/>
        <dbReference type="ChEBI" id="CHEBI:58359"/>
        <dbReference type="ChEBI" id="CHEBI:58725"/>
        <dbReference type="ChEBI" id="CHEBI:61527"/>
        <dbReference type="EC" id="2.6.1.16"/>
    </reaction>
</comment>
<dbReference type="EC" id="2.6.1.16" evidence="3 10"/>
<name>A0A7W5DU13_9BACT</name>
<feature type="domain" description="Glutamine amidotransferase type-2" evidence="11">
    <location>
        <begin position="16"/>
        <end position="240"/>
    </location>
</feature>
<keyword evidence="7 10" id="KW-0808">Transferase</keyword>
<evidence type="ECO:0000256" key="1">
    <source>
        <dbReference type="ARBA" id="ARBA00001031"/>
    </source>
</evidence>
<keyword evidence="9" id="KW-0315">Glutamine amidotransferase</keyword>
<feature type="active site" description="Nucleophile; for GATase activity" evidence="10">
    <location>
        <position position="16"/>
    </location>
</feature>